<evidence type="ECO:0000313" key="2">
    <source>
        <dbReference type="EMBL" id="NKF22528.1"/>
    </source>
</evidence>
<protein>
    <submittedName>
        <fullName evidence="2">3',5'-cyclic-nucleotide phosphodiesterase</fullName>
    </submittedName>
</protein>
<proteinExistence type="predicted"/>
<dbReference type="SMART" id="SM00849">
    <property type="entry name" value="Lactamase_B"/>
    <property type="match status" value="1"/>
</dbReference>
<dbReference type="Proteomes" id="UP000653472">
    <property type="component" value="Unassembled WGS sequence"/>
</dbReference>
<dbReference type="GO" id="GO:0004115">
    <property type="term" value="F:3',5'-cyclic-AMP phosphodiesterase activity"/>
    <property type="evidence" value="ECO:0007669"/>
    <property type="project" value="InterPro"/>
</dbReference>
<dbReference type="InterPro" id="IPR000396">
    <property type="entry name" value="Pdiesterase2"/>
</dbReference>
<dbReference type="SUPFAM" id="SSF56281">
    <property type="entry name" value="Metallo-hydrolase/oxidoreductase"/>
    <property type="match status" value="1"/>
</dbReference>
<evidence type="ECO:0000259" key="1">
    <source>
        <dbReference type="SMART" id="SM00849"/>
    </source>
</evidence>
<accession>A0A969W9L6</accession>
<dbReference type="Pfam" id="PF12706">
    <property type="entry name" value="Lactamase_B_2"/>
    <property type="match status" value="1"/>
</dbReference>
<dbReference type="Gene3D" id="3.60.15.10">
    <property type="entry name" value="Ribonuclease Z/Hydroxyacylglutathione hydrolase-like"/>
    <property type="match status" value="1"/>
</dbReference>
<reference evidence="2" key="1">
    <citation type="submission" date="2020-03" db="EMBL/GenBank/DDBJ databases">
        <title>Solimonas marina sp. nov., isolated from deep seawater of the Pacific Ocean.</title>
        <authorList>
            <person name="Liu X."/>
            <person name="Lai Q."/>
            <person name="Sun F."/>
            <person name="Gai Y."/>
            <person name="Li G."/>
            <person name="Shao Z."/>
        </authorList>
    </citation>
    <scope>NUCLEOTIDE SEQUENCE</scope>
    <source>
        <strain evidence="2">C16B3</strain>
    </source>
</reference>
<dbReference type="RefSeq" id="WP_168147780.1">
    <property type="nucleotide sequence ID" value="NZ_JAAVXB010000004.1"/>
</dbReference>
<dbReference type="InterPro" id="IPR036866">
    <property type="entry name" value="RibonucZ/Hydroxyglut_hydro"/>
</dbReference>
<gene>
    <name evidence="2" type="ORF">G7Y82_09370</name>
</gene>
<dbReference type="PANTHER" id="PTHR42663:SF6">
    <property type="entry name" value="HYDROLASE C777.06C-RELATED"/>
    <property type="match status" value="1"/>
</dbReference>
<dbReference type="GO" id="GO:0006198">
    <property type="term" value="P:cAMP catabolic process"/>
    <property type="evidence" value="ECO:0007669"/>
    <property type="project" value="InterPro"/>
</dbReference>
<evidence type="ECO:0000313" key="3">
    <source>
        <dbReference type="Proteomes" id="UP000653472"/>
    </source>
</evidence>
<name>A0A969W9L6_9GAMM</name>
<organism evidence="2 3">
    <name type="scientific">Solimonas marina</name>
    <dbReference type="NCBI Taxonomy" id="2714601"/>
    <lineage>
        <taxon>Bacteria</taxon>
        <taxon>Pseudomonadati</taxon>
        <taxon>Pseudomonadota</taxon>
        <taxon>Gammaproteobacteria</taxon>
        <taxon>Nevskiales</taxon>
        <taxon>Nevskiaceae</taxon>
        <taxon>Solimonas</taxon>
    </lineage>
</organism>
<dbReference type="InterPro" id="IPR001279">
    <property type="entry name" value="Metallo-B-lactamas"/>
</dbReference>
<comment type="caution">
    <text evidence="2">The sequence shown here is derived from an EMBL/GenBank/DDBJ whole genome shotgun (WGS) entry which is preliminary data.</text>
</comment>
<dbReference type="PANTHER" id="PTHR42663">
    <property type="entry name" value="HYDROLASE C777.06C-RELATED-RELATED"/>
    <property type="match status" value="1"/>
</dbReference>
<keyword evidence="3" id="KW-1185">Reference proteome</keyword>
<dbReference type="EMBL" id="JAAVXB010000004">
    <property type="protein sequence ID" value="NKF22528.1"/>
    <property type="molecule type" value="Genomic_DNA"/>
</dbReference>
<feature type="domain" description="Metallo-beta-lactamase" evidence="1">
    <location>
        <begin position="17"/>
        <end position="194"/>
    </location>
</feature>
<dbReference type="CDD" id="cd07735">
    <property type="entry name" value="class_II_PDE_MBL-fold"/>
    <property type="match status" value="1"/>
</dbReference>
<sequence>MRIKVLGCSGGVGPGLRTTSLLLDDEILIDAGTGVGDLTLAQQQRIRHVLLTHAHLDHVCGLAFMADNLFDLIEAPIGVHASRETLQTLRQHIFNWEIWPDFSRLPDEESPLLRWHELAMEEVIELGERRITPFRVLHTVPANGYVIDGRHGTFAFTGDTYADDVLWTFLNRLPRLDKLMIEIAFPDHEAALGHASKHFTPALLGGELRKLDHRPKLYLTHHKPGTEAQIERECRQALRGYDYVHLKRGDTISLS</sequence>
<dbReference type="PRINTS" id="PR00388">
    <property type="entry name" value="PDIESTERASE2"/>
</dbReference>
<dbReference type="AlphaFoldDB" id="A0A969W9L6"/>